<organism evidence="2 3">
    <name type="scientific">Sediminispirochaeta smaragdinae (strain DSM 11293 / JCM 15392 / SEBR 4228)</name>
    <name type="common">Spirochaeta smaragdinae</name>
    <dbReference type="NCBI Taxonomy" id="573413"/>
    <lineage>
        <taxon>Bacteria</taxon>
        <taxon>Pseudomonadati</taxon>
        <taxon>Spirochaetota</taxon>
        <taxon>Spirochaetia</taxon>
        <taxon>Spirochaetales</taxon>
        <taxon>Spirochaetaceae</taxon>
        <taxon>Sediminispirochaeta</taxon>
    </lineage>
</organism>
<dbReference type="CAZy" id="GT2">
    <property type="family name" value="Glycosyltransferase Family 2"/>
</dbReference>
<dbReference type="EMBL" id="CP002116">
    <property type="protein sequence ID" value="ADK79809.1"/>
    <property type="molecule type" value="Genomic_DNA"/>
</dbReference>
<reference evidence="2 3" key="1">
    <citation type="journal article" date="2010" name="Stand. Genomic Sci.">
        <title>Complete genome sequence of Spirochaeta smaragdinae type strain (SEBR 4228).</title>
        <authorList>
            <person name="Mavromatis K."/>
            <person name="Yasawong M."/>
            <person name="Chertkov O."/>
            <person name="Lapidus A."/>
            <person name="Lucas S."/>
            <person name="Nolan M."/>
            <person name="Del Rio T.G."/>
            <person name="Tice H."/>
            <person name="Cheng J.F."/>
            <person name="Pitluck S."/>
            <person name="Liolios K."/>
            <person name="Ivanova N."/>
            <person name="Tapia R."/>
            <person name="Han C."/>
            <person name="Bruce D."/>
            <person name="Goodwin L."/>
            <person name="Pati A."/>
            <person name="Chen A."/>
            <person name="Palaniappan K."/>
            <person name="Land M."/>
            <person name="Hauser L."/>
            <person name="Chang Y.J."/>
            <person name="Jeffries C.D."/>
            <person name="Detter J.C."/>
            <person name="Rohde M."/>
            <person name="Brambilla E."/>
            <person name="Spring S."/>
            <person name="Goker M."/>
            <person name="Sikorski J."/>
            <person name="Woyke T."/>
            <person name="Bristow J."/>
            <person name="Eisen J.A."/>
            <person name="Markowitz V."/>
            <person name="Hugenholtz P."/>
            <person name="Klenk H.P."/>
            <person name="Kyrpides N.C."/>
        </authorList>
    </citation>
    <scope>NUCLEOTIDE SEQUENCE [LARGE SCALE GENOMIC DNA]</scope>
    <source>
        <strain evidence="3">DSM 11293 / JCM 15392 / SEBR 4228</strain>
    </source>
</reference>
<accession>E1RBS9</accession>
<dbReference type="InterPro" id="IPR001173">
    <property type="entry name" value="Glyco_trans_2-like"/>
</dbReference>
<dbReference type="Pfam" id="PF05045">
    <property type="entry name" value="RgpF"/>
    <property type="match status" value="1"/>
</dbReference>
<feature type="domain" description="Glycosyltransferase 2-like" evidence="1">
    <location>
        <begin position="844"/>
        <end position="1012"/>
    </location>
</feature>
<dbReference type="eggNOG" id="COG3754">
    <property type="taxonomic scope" value="Bacteria"/>
</dbReference>
<sequence>MRRYKTREELVEAYRRRRFLRISKRFLTLCVRPRKMFRYLREKKLLTRSAIFDENYYLRKNPDLYYTTANLMRHFLLTGYKAYRNPNAFFDSKYYEETYPDVKKVGMNPVIHYIMYGVEEGKNPHPEFDTLFYLRSYPDVAEKGVNPLGHYIKIGWRKGNRPNPFMVERDCTFLPAFPLQDHSALSIVVVFHIYHEDLVGSCLQYISHIPYPFDLIVTTPLEENNDAILQVKSLYPDAEIVRSKNAGRDIGPFLQVWDRVLQYDLCCKVHTKKGNSAYSEIWRDLSLRGILETVDTVHGILRMFEQEDSLALAGAELLYGSYQFLLGKNKDLSNSLIKDYNIPVNSYSNNGFFMGTMFWMRVKKFIFLSNLKQLQFPIEDGKNDGKYEHALERLLGSLSLHDKKVLLIRNNEENLFSAKMVNCSYESPITTFHEHFDFVLESLEKQNSIKGEIRRTAIEDSAVLSGYLVLNNSSSPREAIIRIDDTIEMDFLCDYSDGDLKNWEGTEAHGFSVNLPPSIMDGQQHLVKLIDKYSGKIVDSVLIKPVANLNRKVRYSYPVWDAWREERFLRFIQDNTDDIAIADKVSIVMPTYNRAAKIEYAIQSVLAQTYRNFELIIVDDGSLDHTSEIVKPYLSDKRVRYIQQTKQGVSAARNTGLRRSTGAFIFFLDSDNAWFDKYLDTMVKYITLVGIDSAYCGIIAIDDMEKRKYYRGDDFFWSRFSLSNYIDLNAFGYRRKANQQLVLFDETLHRLVDWDYILKFTSDNTIAYAPFLGVKYYDGSNEERITNSVYTRSKALNAALAKIRNRYAGVKRIYNDAFYVFENLMQNSPASINNKESSVTVDTIITSFNHEKYIRKAIQSVMEQIGDFHHRIIISDDGSDDATHGAIDSFQKLYPRVISDISSSVNLGLSQNLKKCIAFSQGKYIALCEGDDYWTDPYKLEKQIMFLETNPHCSMVFSSINVLDEATGEIHLLQRQQRLHSEELTGQDFIDDQPTMNLIGNFSCCLFRSDILKRLPLLVFKERINEIAVAFFCEQFGPIGFIKEPMSVYRQHSNGLWSGADKRKQSEESFRIRKIVLEIAADRYKKQIKDLLDKHYNYEL</sequence>
<dbReference type="OrthoDB" id="305760at2"/>
<evidence type="ECO:0000313" key="3">
    <source>
        <dbReference type="Proteomes" id="UP000002318"/>
    </source>
</evidence>
<dbReference type="RefSeq" id="WP_013253273.1">
    <property type="nucleotide sequence ID" value="NC_014364.1"/>
</dbReference>
<proteinExistence type="predicted"/>
<dbReference type="InterPro" id="IPR007739">
    <property type="entry name" value="RgpF"/>
</dbReference>
<evidence type="ECO:0000313" key="2">
    <source>
        <dbReference type="EMBL" id="ADK79809.1"/>
    </source>
</evidence>
<evidence type="ECO:0000259" key="1">
    <source>
        <dbReference type="Pfam" id="PF00535"/>
    </source>
</evidence>
<dbReference type="PANTHER" id="PTHR22916">
    <property type="entry name" value="GLYCOSYLTRANSFERASE"/>
    <property type="match status" value="1"/>
</dbReference>
<dbReference type="Proteomes" id="UP000002318">
    <property type="component" value="Chromosome"/>
</dbReference>
<dbReference type="HOGENOM" id="CLU_292374_0_0_12"/>
<protein>
    <submittedName>
        <fullName evidence="2">Glycosyl transferase family 2</fullName>
    </submittedName>
</protein>
<keyword evidence="2" id="KW-0808">Transferase</keyword>
<dbReference type="KEGG" id="ssm:Spirs_0669"/>
<gene>
    <name evidence="2" type="ordered locus">Spirs_0669</name>
</gene>
<dbReference type="SUPFAM" id="SSF53448">
    <property type="entry name" value="Nucleotide-diphospho-sugar transferases"/>
    <property type="match status" value="2"/>
</dbReference>
<dbReference type="GO" id="GO:0016758">
    <property type="term" value="F:hexosyltransferase activity"/>
    <property type="evidence" value="ECO:0007669"/>
    <property type="project" value="UniProtKB-ARBA"/>
</dbReference>
<dbReference type="eggNOG" id="COG0463">
    <property type="taxonomic scope" value="Bacteria"/>
</dbReference>
<dbReference type="PANTHER" id="PTHR22916:SF3">
    <property type="entry name" value="UDP-GLCNAC:BETAGAL BETA-1,3-N-ACETYLGLUCOSAMINYLTRANSFERASE-LIKE PROTEIN 1"/>
    <property type="match status" value="1"/>
</dbReference>
<dbReference type="AlphaFoldDB" id="E1RBS9"/>
<feature type="domain" description="Glycosyltransferase 2-like" evidence="1">
    <location>
        <begin position="586"/>
        <end position="716"/>
    </location>
</feature>
<dbReference type="Gene3D" id="3.90.550.10">
    <property type="entry name" value="Spore Coat Polysaccharide Biosynthesis Protein SpsA, Chain A"/>
    <property type="match status" value="2"/>
</dbReference>
<dbReference type="InterPro" id="IPR029044">
    <property type="entry name" value="Nucleotide-diphossugar_trans"/>
</dbReference>
<keyword evidence="3" id="KW-1185">Reference proteome</keyword>
<name>E1RBS9_SEDSS</name>
<dbReference type="STRING" id="573413.Spirs_0669"/>
<dbReference type="Pfam" id="PF00535">
    <property type="entry name" value="Glycos_transf_2"/>
    <property type="match status" value="2"/>
</dbReference>